<reference evidence="1 2" key="1">
    <citation type="journal article" date="2007" name="Int. J. Syst. Evol. Microbiol.">
        <title>Description of Pelomonas aquatica sp. nov. and Pelomonas puraquae sp. nov., isolated from industrial and haemodialysis water.</title>
        <authorList>
            <person name="Gomila M."/>
            <person name="Bowien B."/>
            <person name="Falsen E."/>
            <person name="Moore E.R."/>
            <person name="Lalucat J."/>
        </authorList>
    </citation>
    <scope>NUCLEOTIDE SEQUENCE [LARGE SCALE GENOMIC DNA]</scope>
    <source>
        <strain evidence="1 2">CCUG 52769</strain>
    </source>
</reference>
<name>A0A254N9L8_9BURK</name>
<evidence type="ECO:0000313" key="1">
    <source>
        <dbReference type="EMBL" id="OWR04711.1"/>
    </source>
</evidence>
<proteinExistence type="predicted"/>
<organism evidence="1 2">
    <name type="scientific">Roseateles puraquae</name>
    <dbReference type="NCBI Taxonomy" id="431059"/>
    <lineage>
        <taxon>Bacteria</taxon>
        <taxon>Pseudomonadati</taxon>
        <taxon>Pseudomonadota</taxon>
        <taxon>Betaproteobacteria</taxon>
        <taxon>Burkholderiales</taxon>
        <taxon>Sphaerotilaceae</taxon>
        <taxon>Roseateles</taxon>
    </lineage>
</organism>
<dbReference type="AlphaFoldDB" id="A0A254N9L8"/>
<protein>
    <submittedName>
        <fullName evidence="1">Uncharacterized protein</fullName>
    </submittedName>
</protein>
<accession>A0A254N9L8</accession>
<dbReference type="EMBL" id="NISI01000002">
    <property type="protein sequence ID" value="OWR04711.1"/>
    <property type="molecule type" value="Genomic_DNA"/>
</dbReference>
<comment type="caution">
    <text evidence="1">The sequence shown here is derived from an EMBL/GenBank/DDBJ whole genome shotgun (WGS) entry which is preliminary data.</text>
</comment>
<gene>
    <name evidence="1" type="ORF">CDO81_09040</name>
</gene>
<keyword evidence="2" id="KW-1185">Reference proteome</keyword>
<dbReference type="RefSeq" id="WP_088482845.1">
    <property type="nucleotide sequence ID" value="NZ_JBCNLH010000005.1"/>
</dbReference>
<evidence type="ECO:0000313" key="2">
    <source>
        <dbReference type="Proteomes" id="UP000197446"/>
    </source>
</evidence>
<sequence>MGIFDKGASLVSVWQKIKLDAEKVRGGKKPGGKMGFEPLIKSLEAAMKSKTPELGKIKAGIAALRIDMNRYKATLDPVAEKGFINGITAFVKLVTDLEQAAEGAIKLGAGNAALVAKLTDFARVNAVMKGFTEDLDVALKELAQLTTGDIKVGKEDLKPIHAAYMKAKRAMDGAIKTQPVYERAFAKLSSA</sequence>
<dbReference type="Proteomes" id="UP000197446">
    <property type="component" value="Unassembled WGS sequence"/>
</dbReference>